<protein>
    <recommendedName>
        <fullName evidence="4">Fibronectin type-III domain-containing protein</fullName>
    </recommendedName>
</protein>
<reference evidence="2" key="2">
    <citation type="submission" date="2021-04" db="EMBL/GenBank/DDBJ databases">
        <authorList>
            <person name="Gilroy R."/>
        </authorList>
    </citation>
    <scope>NUCLEOTIDE SEQUENCE</scope>
    <source>
        <strain evidence="2">B5_2728</strain>
    </source>
</reference>
<evidence type="ECO:0000313" key="3">
    <source>
        <dbReference type="Proteomes" id="UP000713596"/>
    </source>
</evidence>
<name>A0A948T3S4_9FIRM</name>
<feature type="signal peptide" evidence="1">
    <location>
        <begin position="1"/>
        <end position="22"/>
    </location>
</feature>
<dbReference type="PROSITE" id="PS51257">
    <property type="entry name" value="PROKAR_LIPOPROTEIN"/>
    <property type="match status" value="1"/>
</dbReference>
<reference evidence="2" key="1">
    <citation type="journal article" date="2021" name="PeerJ">
        <title>Extensive microbial diversity within the chicken gut microbiome revealed by metagenomics and culture.</title>
        <authorList>
            <person name="Gilroy R."/>
            <person name="Ravi A."/>
            <person name="Getino M."/>
            <person name="Pursley I."/>
            <person name="Horton D.L."/>
            <person name="Alikhan N.F."/>
            <person name="Baker D."/>
            <person name="Gharbi K."/>
            <person name="Hall N."/>
            <person name="Watson M."/>
            <person name="Adriaenssens E.M."/>
            <person name="Foster-Nyarko E."/>
            <person name="Jarju S."/>
            <person name="Secka A."/>
            <person name="Antonio M."/>
            <person name="Oren A."/>
            <person name="Chaudhuri R.R."/>
            <person name="La Ragione R."/>
            <person name="Hildebrand F."/>
            <person name="Pallen M.J."/>
        </authorList>
    </citation>
    <scope>NUCLEOTIDE SEQUENCE</scope>
    <source>
        <strain evidence="2">B5_2728</strain>
    </source>
</reference>
<keyword evidence="1" id="KW-0732">Signal</keyword>
<evidence type="ECO:0000313" key="2">
    <source>
        <dbReference type="EMBL" id="MBU3806584.1"/>
    </source>
</evidence>
<evidence type="ECO:0000256" key="1">
    <source>
        <dbReference type="SAM" id="SignalP"/>
    </source>
</evidence>
<dbReference type="AlphaFoldDB" id="A0A948T3S4"/>
<gene>
    <name evidence="2" type="ORF">H9882_06815</name>
</gene>
<sequence>MKQTKRWTAWLLVAALFTTLLAGCSFTQESDSAPEEDDTPQIEAVEGGSISWPEGLDTSLRFTTGTSEDGTVLYAVFNNVQNRFTGYFTPSSDTITMTSYATTESPSINTYQLTLWKEGYGGREYQDGYTAVYSTSGECQTAQFTGLEPGVRYKIGISFLSGVYYISGGLMVEGLTSAESVEEG</sequence>
<organism evidence="2 3">
    <name type="scientific">Candidatus Allofournierella pullistercoris</name>
    <dbReference type="NCBI Taxonomy" id="2838597"/>
    <lineage>
        <taxon>Bacteria</taxon>
        <taxon>Bacillati</taxon>
        <taxon>Bacillota</taxon>
        <taxon>Clostridia</taxon>
        <taxon>Eubacteriales</taxon>
        <taxon>Oscillospiraceae</taxon>
        <taxon>Allofournierella</taxon>
    </lineage>
</organism>
<proteinExistence type="predicted"/>
<dbReference type="EMBL" id="JAHLFP010000059">
    <property type="protein sequence ID" value="MBU3806584.1"/>
    <property type="molecule type" value="Genomic_DNA"/>
</dbReference>
<evidence type="ECO:0008006" key="4">
    <source>
        <dbReference type="Google" id="ProtNLM"/>
    </source>
</evidence>
<feature type="chain" id="PRO_5039151068" description="Fibronectin type-III domain-containing protein" evidence="1">
    <location>
        <begin position="23"/>
        <end position="184"/>
    </location>
</feature>
<dbReference type="Proteomes" id="UP000713596">
    <property type="component" value="Unassembled WGS sequence"/>
</dbReference>
<comment type="caution">
    <text evidence="2">The sequence shown here is derived from an EMBL/GenBank/DDBJ whole genome shotgun (WGS) entry which is preliminary data.</text>
</comment>
<accession>A0A948T3S4</accession>